<evidence type="ECO:0000313" key="13">
    <source>
        <dbReference type="Proteomes" id="UP001163285"/>
    </source>
</evidence>
<comment type="subcellular location">
    <subcellularLocation>
        <location evidence="1">Membrane</location>
        <topology evidence="1">Single-pass membrane protein</topology>
    </subcellularLocation>
</comment>
<evidence type="ECO:0000313" key="8">
    <source>
        <dbReference type="EMBL" id="MDX7720008.1"/>
    </source>
</evidence>
<dbReference type="Proteomes" id="UP001163285">
    <property type="component" value="Chromosome"/>
</dbReference>
<dbReference type="Proteomes" id="UP001277183">
    <property type="component" value="Unassembled WGS sequence"/>
</dbReference>
<dbReference type="InterPro" id="IPR007156">
    <property type="entry name" value="MamQ_LemA"/>
</dbReference>
<sequence>MENNKMATSLWQRGTRALLTLTLLLGLTGCGMNTIPTLDEQVKASWGQVENQYQRRADLIPNLVATVKGYASHEQETLKAVTDARARVGSVQVSDPSQLKAFEAAQEQLSSALSRLMVVVERYPDLKADQQFLTLQAQLEGTENRIAVARRDYIEAVRQFNTEIRTFPGVIWSKLLYSDLEAKPTFSAKPGADEAPKVSFQ</sequence>
<dbReference type="PROSITE" id="PS51257">
    <property type="entry name" value="PROKAR_LIPOPROTEIN"/>
    <property type="match status" value="1"/>
</dbReference>
<keyword evidence="5" id="KW-0472">Membrane</keyword>
<dbReference type="SUPFAM" id="SSF140478">
    <property type="entry name" value="LemA-like"/>
    <property type="match status" value="1"/>
</dbReference>
<dbReference type="RefSeq" id="WP_010675022.1">
    <property type="nucleotide sequence ID" value="NZ_AP019195.1"/>
</dbReference>
<reference evidence="6" key="1">
    <citation type="journal article" date="2019" name="J Environ">
        <title>Genetic characterization and potential molecular dissemination mechanism of tet (31) gene in Aeromonas caviae from an oxytetracycline wastewater treatment system.</title>
        <authorList>
            <person name="Shi Y."/>
            <person name="Tian Z."/>
            <person name="Leclercq S.O."/>
            <person name="Zhang H."/>
            <person name="Yang M."/>
            <person name="Zhang Y."/>
        </authorList>
    </citation>
    <scope>NUCLEOTIDE SEQUENCE</scope>
    <source>
        <strain evidence="6">T25-39</strain>
    </source>
</reference>
<reference evidence="7 12" key="3">
    <citation type="submission" date="2021-07" db="EMBL/GenBank/DDBJ databases">
        <title>Draft genome sequence of carbapenem-resistant Aeromonas spp. in Japan.</title>
        <authorList>
            <person name="Maehana S."/>
            <person name="Suzuki M."/>
            <person name="Kitasato H."/>
        </authorList>
    </citation>
    <scope>NUCLEOTIDE SEQUENCE [LARGE SCALE GENOMIC DNA]</scope>
    <source>
        <strain evidence="7 12">KAM382</strain>
    </source>
</reference>
<evidence type="ECO:0000313" key="10">
    <source>
        <dbReference type="EMBL" id="UZC87131.1"/>
    </source>
</evidence>
<reference evidence="10" key="5">
    <citation type="submission" date="2023-04" db="EMBL/GenBank/DDBJ databases">
        <title>Whole Genome Sequence of Multi-drug resistant Aeromonas caviae as a gut pathogen in newborn.</title>
        <authorList>
            <person name="Jadhav S.V."/>
            <person name="Saroj S.D."/>
            <person name="Saha U.B."/>
            <person name="Sen S."/>
            <person name="Kher A."/>
        </authorList>
    </citation>
    <scope>NUCLEOTIDE SEQUENCE</scope>
    <source>
        <strain evidence="10">SVJ23</strain>
    </source>
</reference>
<name>A0A3S7PCS4_AERCA</name>
<evidence type="ECO:0000256" key="5">
    <source>
        <dbReference type="ARBA" id="ARBA00023136"/>
    </source>
</evidence>
<reference evidence="11" key="4">
    <citation type="submission" date="2023-03" db="EMBL/GenBank/DDBJ databases">
        <title>Aeromonas caviae strain AC1520.</title>
        <authorList>
            <person name="Xie T."/>
            <person name="Zhang Q."/>
            <person name="Deng J."/>
            <person name="Li X."/>
        </authorList>
    </citation>
    <scope>NUCLEOTIDE SEQUENCE</scope>
    <source>
        <strain evidence="11">AC1520</strain>
    </source>
</reference>
<keyword evidence="4" id="KW-1133">Transmembrane helix</keyword>
<accession>A0A3S7PCS4</accession>
<evidence type="ECO:0000313" key="12">
    <source>
        <dbReference type="Proteomes" id="UP000737420"/>
    </source>
</evidence>
<dbReference type="EMBL" id="CP110176">
    <property type="protein sequence ID" value="UZC87131.1"/>
    <property type="molecule type" value="Genomic_DNA"/>
</dbReference>
<dbReference type="Proteomes" id="UP001218423">
    <property type="component" value="Chromosome"/>
</dbReference>
<keyword evidence="3" id="KW-0812">Transmembrane</keyword>
<evidence type="ECO:0000256" key="4">
    <source>
        <dbReference type="ARBA" id="ARBA00022989"/>
    </source>
</evidence>
<dbReference type="EMBL" id="BPOP01000005">
    <property type="protein sequence ID" value="GJB90740.1"/>
    <property type="molecule type" value="Genomic_DNA"/>
</dbReference>
<dbReference type="GeneID" id="48822146"/>
<organism evidence="10 13">
    <name type="scientific">Aeromonas caviae</name>
    <name type="common">Aeromonas punctata</name>
    <dbReference type="NCBI Taxonomy" id="648"/>
    <lineage>
        <taxon>Bacteria</taxon>
        <taxon>Pseudomonadati</taxon>
        <taxon>Pseudomonadota</taxon>
        <taxon>Gammaproteobacteria</taxon>
        <taxon>Aeromonadales</taxon>
        <taxon>Aeromonadaceae</taxon>
        <taxon>Aeromonas</taxon>
    </lineage>
</organism>
<dbReference type="InterPro" id="IPR023353">
    <property type="entry name" value="LemA-like_dom_sf"/>
</dbReference>
<dbReference type="Proteomes" id="UP000737420">
    <property type="component" value="Unassembled WGS sequence"/>
</dbReference>
<dbReference type="EMBL" id="CP025706">
    <property type="protein sequence ID" value="AXB07439.2"/>
    <property type="molecule type" value="Genomic_DNA"/>
</dbReference>
<gene>
    <name evidence="6" type="ORF">C1C91_17390</name>
    <name evidence="9" type="ORF">JC965_06945</name>
    <name evidence="7" type="ORF">KAM382_08010</name>
    <name evidence="10" type="ORF">OJY61_04045</name>
    <name evidence="11" type="ORF">P5S46_11565</name>
    <name evidence="8" type="ORF">SJS77_05880</name>
</gene>
<dbReference type="Pfam" id="PF04011">
    <property type="entry name" value="LemA"/>
    <property type="match status" value="1"/>
</dbReference>
<evidence type="ECO:0000256" key="3">
    <source>
        <dbReference type="ARBA" id="ARBA00022692"/>
    </source>
</evidence>
<comment type="similarity">
    <text evidence="2">Belongs to the LemA family.</text>
</comment>
<dbReference type="Gene3D" id="1.20.1440.20">
    <property type="entry name" value="LemA-like domain"/>
    <property type="match status" value="1"/>
</dbReference>
<protein>
    <submittedName>
        <fullName evidence="10">LemA family protein</fullName>
    </submittedName>
    <submittedName>
        <fullName evidence="7">LemA protein</fullName>
    </submittedName>
</protein>
<dbReference type="PANTHER" id="PTHR34478:SF2">
    <property type="entry name" value="MEMBRANE PROTEIN"/>
    <property type="match status" value="1"/>
</dbReference>
<evidence type="ECO:0000256" key="2">
    <source>
        <dbReference type="ARBA" id="ARBA00008854"/>
    </source>
</evidence>
<reference evidence="8" key="6">
    <citation type="submission" date="2023-11" db="EMBL/GenBank/DDBJ databases">
        <title>WGS of Aeromonas in Northern Israel.</title>
        <authorList>
            <person name="Hershko Y."/>
        </authorList>
    </citation>
    <scope>NUCLEOTIDE SEQUENCE</scope>
    <source>
        <strain evidence="8">77416</strain>
    </source>
</reference>
<dbReference type="EMBL" id="CP065937">
    <property type="protein sequence ID" value="QQA62216.1"/>
    <property type="molecule type" value="Genomic_DNA"/>
</dbReference>
<reference evidence="9" key="2">
    <citation type="submission" date="2020-12" db="EMBL/GenBank/DDBJ databases">
        <title>GES Beta-lactamases isolated from hospital effluents in Brazil.</title>
        <authorList>
            <person name="Conte D."/>
            <person name="Mesa D."/>
            <person name="Palmeiro J.K."/>
            <person name="Dalla-Costa L.M."/>
        </authorList>
    </citation>
    <scope>NUCLEOTIDE SEQUENCE [LARGE SCALE GENOMIC DNA]</scope>
    <source>
        <strain evidence="9">Aero21</strain>
    </source>
</reference>
<proteinExistence type="inferred from homology"/>
<dbReference type="GO" id="GO:0016020">
    <property type="term" value="C:membrane"/>
    <property type="evidence" value="ECO:0007669"/>
    <property type="project" value="UniProtKB-SubCell"/>
</dbReference>
<dbReference type="PANTHER" id="PTHR34478">
    <property type="entry name" value="PROTEIN LEMA"/>
    <property type="match status" value="1"/>
</dbReference>
<evidence type="ECO:0000313" key="7">
    <source>
        <dbReference type="EMBL" id="GJB90740.1"/>
    </source>
</evidence>
<evidence type="ECO:0000256" key="1">
    <source>
        <dbReference type="ARBA" id="ARBA00004167"/>
    </source>
</evidence>
<dbReference type="AlphaFoldDB" id="A0A3S7PCS4"/>
<evidence type="ECO:0000313" key="6">
    <source>
        <dbReference type="EMBL" id="AXB07439.2"/>
    </source>
</evidence>
<dbReference type="EMBL" id="CP120942">
    <property type="protein sequence ID" value="WFF96315.1"/>
    <property type="molecule type" value="Genomic_DNA"/>
</dbReference>
<evidence type="ECO:0000313" key="11">
    <source>
        <dbReference type="EMBL" id="WFF96315.1"/>
    </source>
</evidence>
<dbReference type="Proteomes" id="UP000266778">
    <property type="component" value="Chromosome"/>
</dbReference>
<evidence type="ECO:0000313" key="9">
    <source>
        <dbReference type="EMBL" id="QQA62216.1"/>
    </source>
</evidence>
<dbReference type="EMBL" id="JAWZVU010000033">
    <property type="protein sequence ID" value="MDX7720008.1"/>
    <property type="molecule type" value="Genomic_DNA"/>
</dbReference>